<dbReference type="RefSeq" id="XP_019912980.1">
    <property type="nucleotide sequence ID" value="XM_020057317.1"/>
</dbReference>
<dbReference type="GeneID" id="30907225"/>
<dbReference type="VEuPathDB" id="PlasmoDB:PCOAH_00005020"/>
<protein>
    <submittedName>
        <fullName evidence="3">SICA antigen</fullName>
    </submittedName>
</protein>
<organism evidence="3 4">
    <name type="scientific">Plasmodium coatneyi</name>
    <dbReference type="NCBI Taxonomy" id="208452"/>
    <lineage>
        <taxon>Eukaryota</taxon>
        <taxon>Sar</taxon>
        <taxon>Alveolata</taxon>
        <taxon>Apicomplexa</taxon>
        <taxon>Aconoidasida</taxon>
        <taxon>Haemosporida</taxon>
        <taxon>Plasmodiidae</taxon>
        <taxon>Plasmodium</taxon>
    </lineage>
</organism>
<feature type="domain" description="Schizont-infected cell agglutination C-terminal" evidence="2">
    <location>
        <begin position="10"/>
        <end position="164"/>
    </location>
</feature>
<evidence type="ECO:0000313" key="3">
    <source>
        <dbReference type="EMBL" id="ANQ06285.1"/>
    </source>
</evidence>
<evidence type="ECO:0000259" key="2">
    <source>
        <dbReference type="Pfam" id="PF12879"/>
    </source>
</evidence>
<dbReference type="KEGG" id="pcot:PCOAH_00005020"/>
<reference evidence="4" key="1">
    <citation type="submission" date="2016-06" db="EMBL/GenBank/DDBJ databases">
        <title>First high quality genome sequence of Plasmodium coatneyi using continuous long reads from single molecule, real-time sequencing.</title>
        <authorList>
            <person name="Chien J.-T."/>
            <person name="Pakala S.B."/>
            <person name="Geraldo J.A."/>
            <person name="Lapp S.A."/>
            <person name="Barnwell J.W."/>
            <person name="Kissinger J.C."/>
            <person name="Galinski M.R."/>
            <person name="Humphrey J.C."/>
        </authorList>
    </citation>
    <scope>NUCLEOTIDE SEQUENCE [LARGE SCALE GENOMIC DNA]</scope>
    <source>
        <strain evidence="4">Hackeri</strain>
    </source>
</reference>
<dbReference type="AlphaFoldDB" id="A0A1B1DUN2"/>
<keyword evidence="4" id="KW-1185">Reference proteome</keyword>
<dbReference type="Pfam" id="PF12879">
    <property type="entry name" value="SICA_C"/>
    <property type="match status" value="1"/>
</dbReference>
<sequence>MKERSEGLGYFALPGKRKRYRRAHQVRRPSILQEQLLAHVDDQDDGPHEYTLVKERKQPRSAPTKRRKRERLDRRVGRRMIIDIHLEVLDECQKGDNKLNQEDFFEILVQEFMAREFMNEENVPKEDVPKEKDVQSLDSGFREEDFVPKEGIPQEQVPSSDSGFREENLVPKEDFTRKDVHKEQVPSSDCGCREEDFLCKKNVPNKGVPCSDSGFGF</sequence>
<name>A0A1B1DUN2_9APIC</name>
<feature type="region of interest" description="Disordered" evidence="1">
    <location>
        <begin position="142"/>
        <end position="170"/>
    </location>
</feature>
<gene>
    <name evidence="3" type="ORF">PCOAH_00005020</name>
</gene>
<evidence type="ECO:0000313" key="4">
    <source>
        <dbReference type="Proteomes" id="UP000092716"/>
    </source>
</evidence>
<dbReference type="InterPro" id="IPR024288">
    <property type="entry name" value="SICA_C"/>
</dbReference>
<evidence type="ECO:0000256" key="1">
    <source>
        <dbReference type="SAM" id="MobiDB-lite"/>
    </source>
</evidence>
<dbReference type="OrthoDB" id="376328at2759"/>
<dbReference type="Proteomes" id="UP000092716">
    <property type="component" value="Chromosome 3"/>
</dbReference>
<dbReference type="EMBL" id="CP016241">
    <property type="protein sequence ID" value="ANQ06285.1"/>
    <property type="molecule type" value="Genomic_DNA"/>
</dbReference>
<proteinExistence type="predicted"/>
<accession>A0A1B1DUN2</accession>